<dbReference type="Pfam" id="PF08246">
    <property type="entry name" value="Inhibitor_I29"/>
    <property type="match status" value="1"/>
</dbReference>
<name>A0AAD8NQR7_TARER</name>
<evidence type="ECO:0000256" key="1">
    <source>
        <dbReference type="ARBA" id="ARBA00008455"/>
    </source>
</evidence>
<evidence type="ECO:0000259" key="9">
    <source>
        <dbReference type="SMART" id="SM00848"/>
    </source>
</evidence>
<dbReference type="InterPro" id="IPR038765">
    <property type="entry name" value="Papain-like_cys_pep_sf"/>
</dbReference>
<evidence type="ECO:0000313" key="10">
    <source>
        <dbReference type="EMBL" id="KAK1424800.1"/>
    </source>
</evidence>
<evidence type="ECO:0000256" key="5">
    <source>
        <dbReference type="ARBA" id="ARBA00022807"/>
    </source>
</evidence>
<dbReference type="CDD" id="cd02248">
    <property type="entry name" value="Peptidase_C1A"/>
    <property type="match status" value="1"/>
</dbReference>
<protein>
    <submittedName>
        <fullName evidence="10">Uncharacterized protein</fullName>
    </submittedName>
</protein>
<dbReference type="InterPro" id="IPR025661">
    <property type="entry name" value="Pept_asp_AS"/>
</dbReference>
<dbReference type="PROSITE" id="PS00640">
    <property type="entry name" value="THIOL_PROTEASE_ASN"/>
    <property type="match status" value="1"/>
</dbReference>
<evidence type="ECO:0000256" key="3">
    <source>
        <dbReference type="ARBA" id="ARBA00022729"/>
    </source>
</evidence>
<dbReference type="SMART" id="SM00848">
    <property type="entry name" value="Inhibitor_I29"/>
    <property type="match status" value="1"/>
</dbReference>
<dbReference type="SMART" id="SM00645">
    <property type="entry name" value="Pept_C1"/>
    <property type="match status" value="1"/>
</dbReference>
<evidence type="ECO:0000256" key="6">
    <source>
        <dbReference type="ARBA" id="ARBA00023157"/>
    </source>
</evidence>
<feature type="domain" description="Peptidase C1A papain C-terminal" evidence="8">
    <location>
        <begin position="123"/>
        <end position="338"/>
    </location>
</feature>
<evidence type="ECO:0000256" key="2">
    <source>
        <dbReference type="ARBA" id="ARBA00022670"/>
    </source>
</evidence>
<dbReference type="PANTHER" id="PTHR12411">
    <property type="entry name" value="CYSTEINE PROTEASE FAMILY C1-RELATED"/>
    <property type="match status" value="1"/>
</dbReference>
<reference evidence="10" key="1">
    <citation type="journal article" date="2023" name="bioRxiv">
        <title>Improved chromosome-level genome assembly for marigold (Tagetes erecta).</title>
        <authorList>
            <person name="Jiang F."/>
            <person name="Yuan L."/>
            <person name="Wang S."/>
            <person name="Wang H."/>
            <person name="Xu D."/>
            <person name="Wang A."/>
            <person name="Fan W."/>
        </authorList>
    </citation>
    <scope>NUCLEOTIDE SEQUENCE</scope>
    <source>
        <strain evidence="10">WSJ</strain>
        <tissue evidence="10">Leaf</tissue>
    </source>
</reference>
<sequence length="420" mass="47187">MAMQRENFLTHSLLILAMLVCQVTSQTLHDAYISRKHDQWMVQHGRVYDTNAEKETRLKIFKKNVEYIESFNSFPYRSYKLAINKFADRTENEFKLYNTGHKDPIDSSVTLSTSFKYESVSEVPDSIDWRKKGAVTQVKNQGGCGSCWAFSTIAAVEGIIQLTTGKLMSLSEQQLIDCDRNDGNGGCSGGNKENAFEYIEKNGINTEDGYPYQEVDEACNAYNESVHAARISGYEVVPPNNETALLNAVSQQPVSVSIDVNGDDFRYYSSGVFTGYCGTNLTHDVTVVGYGTHDGVKYWLVKNSWGSGWGFNGYMMIQRDVRPSEGLCGIAMQASKQLQPSLRVSLRRETMKAKEGFSVPAPSTYIAVEAPKGEFGVFLIPRDKESDFGLLSSQNLLRMKELERVSQASLFEWQCKLRWC</sequence>
<evidence type="ECO:0000256" key="4">
    <source>
        <dbReference type="ARBA" id="ARBA00022801"/>
    </source>
</evidence>
<comment type="caution">
    <text evidence="10">The sequence shown here is derived from an EMBL/GenBank/DDBJ whole genome shotgun (WGS) entry which is preliminary data.</text>
</comment>
<dbReference type="Proteomes" id="UP001229421">
    <property type="component" value="Unassembled WGS sequence"/>
</dbReference>
<keyword evidence="4" id="KW-0378">Hydrolase</keyword>
<dbReference type="PROSITE" id="PS00139">
    <property type="entry name" value="THIOL_PROTEASE_CYS"/>
    <property type="match status" value="1"/>
</dbReference>
<feature type="chain" id="PRO_5041970679" evidence="7">
    <location>
        <begin position="26"/>
        <end position="420"/>
    </location>
</feature>
<evidence type="ECO:0000259" key="8">
    <source>
        <dbReference type="SMART" id="SM00645"/>
    </source>
</evidence>
<dbReference type="InterPro" id="IPR013201">
    <property type="entry name" value="Prot_inhib_I29"/>
</dbReference>
<keyword evidence="5" id="KW-0788">Thiol protease</keyword>
<dbReference type="InterPro" id="IPR013128">
    <property type="entry name" value="Peptidase_C1A"/>
</dbReference>
<keyword evidence="3 7" id="KW-0732">Signal</keyword>
<comment type="similarity">
    <text evidence="1">Belongs to the peptidase C1 family.</text>
</comment>
<feature type="signal peptide" evidence="7">
    <location>
        <begin position="1"/>
        <end position="25"/>
    </location>
</feature>
<dbReference type="FunFam" id="3.90.70.10:FF:000023">
    <property type="entry name" value="Senescence-specific cysteine protease SAG39"/>
    <property type="match status" value="1"/>
</dbReference>
<keyword evidence="11" id="KW-1185">Reference proteome</keyword>
<organism evidence="10 11">
    <name type="scientific">Tagetes erecta</name>
    <name type="common">African marigold</name>
    <dbReference type="NCBI Taxonomy" id="13708"/>
    <lineage>
        <taxon>Eukaryota</taxon>
        <taxon>Viridiplantae</taxon>
        <taxon>Streptophyta</taxon>
        <taxon>Embryophyta</taxon>
        <taxon>Tracheophyta</taxon>
        <taxon>Spermatophyta</taxon>
        <taxon>Magnoliopsida</taxon>
        <taxon>eudicotyledons</taxon>
        <taxon>Gunneridae</taxon>
        <taxon>Pentapetalae</taxon>
        <taxon>asterids</taxon>
        <taxon>campanulids</taxon>
        <taxon>Asterales</taxon>
        <taxon>Asteraceae</taxon>
        <taxon>Asteroideae</taxon>
        <taxon>Heliantheae alliance</taxon>
        <taxon>Tageteae</taxon>
        <taxon>Tagetes</taxon>
    </lineage>
</organism>
<dbReference type="Pfam" id="PF00112">
    <property type="entry name" value="Peptidase_C1"/>
    <property type="match status" value="1"/>
</dbReference>
<accession>A0AAD8NQR7</accession>
<dbReference type="InterPro" id="IPR000169">
    <property type="entry name" value="Pept_cys_AS"/>
</dbReference>
<dbReference type="PRINTS" id="PR00705">
    <property type="entry name" value="PAPAIN"/>
</dbReference>
<dbReference type="EMBL" id="JAUHHV010000005">
    <property type="protein sequence ID" value="KAK1424800.1"/>
    <property type="molecule type" value="Genomic_DNA"/>
</dbReference>
<evidence type="ECO:0000256" key="7">
    <source>
        <dbReference type="SAM" id="SignalP"/>
    </source>
</evidence>
<dbReference type="InterPro" id="IPR039417">
    <property type="entry name" value="Peptidase_C1A_papain-like"/>
</dbReference>
<keyword evidence="2" id="KW-0645">Protease</keyword>
<dbReference type="Gene3D" id="3.90.70.10">
    <property type="entry name" value="Cysteine proteinases"/>
    <property type="match status" value="1"/>
</dbReference>
<dbReference type="GO" id="GO:0006508">
    <property type="term" value="P:proteolysis"/>
    <property type="evidence" value="ECO:0007669"/>
    <property type="project" value="UniProtKB-KW"/>
</dbReference>
<keyword evidence="6" id="KW-1015">Disulfide bond</keyword>
<dbReference type="AlphaFoldDB" id="A0AAD8NQR7"/>
<gene>
    <name evidence="10" type="ORF">QVD17_20138</name>
</gene>
<dbReference type="GO" id="GO:0008234">
    <property type="term" value="F:cysteine-type peptidase activity"/>
    <property type="evidence" value="ECO:0007669"/>
    <property type="project" value="UniProtKB-KW"/>
</dbReference>
<feature type="domain" description="Cathepsin propeptide inhibitor" evidence="9">
    <location>
        <begin position="37"/>
        <end position="94"/>
    </location>
</feature>
<evidence type="ECO:0000313" key="11">
    <source>
        <dbReference type="Proteomes" id="UP001229421"/>
    </source>
</evidence>
<dbReference type="InterPro" id="IPR000668">
    <property type="entry name" value="Peptidase_C1A_C"/>
</dbReference>
<dbReference type="SUPFAM" id="SSF54001">
    <property type="entry name" value="Cysteine proteinases"/>
    <property type="match status" value="1"/>
</dbReference>
<proteinExistence type="inferred from homology"/>